<gene>
    <name evidence="2" type="primary">c19h1orf109</name>
</gene>
<protein>
    <submittedName>
        <fullName evidence="2">Uncharacterized protein C1orf109 homolog isoform X1</fullName>
    </submittedName>
</protein>
<dbReference type="GO" id="GO:0005634">
    <property type="term" value="C:nucleus"/>
    <property type="evidence" value="ECO:0007669"/>
    <property type="project" value="TreeGrafter"/>
</dbReference>
<dbReference type="Proteomes" id="UP000515152">
    <property type="component" value="Chromosome 19"/>
</dbReference>
<dbReference type="Pfam" id="PF15011">
    <property type="entry name" value="CA109-like"/>
    <property type="match status" value="1"/>
</dbReference>
<dbReference type="GO" id="GO:0005737">
    <property type="term" value="C:cytoplasm"/>
    <property type="evidence" value="ECO:0007669"/>
    <property type="project" value="TreeGrafter"/>
</dbReference>
<dbReference type="AlphaFoldDB" id="A0A6P3WAJ5"/>
<evidence type="ECO:0000313" key="1">
    <source>
        <dbReference type="Proteomes" id="UP000515152"/>
    </source>
</evidence>
<dbReference type="GeneID" id="105909040"/>
<organism evidence="1 2">
    <name type="scientific">Clupea harengus</name>
    <name type="common">Atlantic herring</name>
    <dbReference type="NCBI Taxonomy" id="7950"/>
    <lineage>
        <taxon>Eukaryota</taxon>
        <taxon>Metazoa</taxon>
        <taxon>Chordata</taxon>
        <taxon>Craniata</taxon>
        <taxon>Vertebrata</taxon>
        <taxon>Euteleostomi</taxon>
        <taxon>Actinopterygii</taxon>
        <taxon>Neopterygii</taxon>
        <taxon>Teleostei</taxon>
        <taxon>Clupei</taxon>
        <taxon>Clupeiformes</taxon>
        <taxon>Clupeoidei</taxon>
        <taxon>Clupeidae</taxon>
        <taxon>Clupea</taxon>
    </lineage>
</organism>
<proteinExistence type="predicted"/>
<keyword evidence="1" id="KW-1185">Reference proteome</keyword>
<dbReference type="KEGG" id="char:105909040"/>
<name>A0A6P3WAJ5_CLUHA</name>
<dbReference type="PANTHER" id="PTHR16234">
    <property type="entry name" value="SIMILAR TO HYPOTHETICAL PROTEIN FLJ20508"/>
    <property type="match status" value="1"/>
</dbReference>
<dbReference type="RefSeq" id="XP_012693067.1">
    <property type="nucleotide sequence ID" value="XM_012837613.3"/>
</dbReference>
<dbReference type="OrthoDB" id="6605214at2759"/>
<reference evidence="2" key="1">
    <citation type="submission" date="2025-08" db="UniProtKB">
        <authorList>
            <consortium name="RefSeq"/>
        </authorList>
    </citation>
    <scope>IDENTIFICATION</scope>
</reference>
<sequence length="201" mass="23044">MDQIGVSTCHQNLKQCFHTLETNHKAWNSVLTECTPLVSSLGNLGEQLRALDNIQVGVTQLHHFPDLQERLRFKLLQAVDVVLGKLTNKMDELQKLLKTLSNQVSTVFQFYEQNTDTLDLATCTLRSATSPSIADMLEWLQDANSYYRQQFLRRKHLLQVLRPDDLSLVEEVPKRWESVDSPDGEEHISDTLSRVSFFVDS</sequence>
<dbReference type="InterPro" id="IPR029159">
    <property type="entry name" value="CA109-like"/>
</dbReference>
<dbReference type="CTD" id="54955"/>
<evidence type="ECO:0000313" key="2">
    <source>
        <dbReference type="RefSeq" id="XP_012693067.1"/>
    </source>
</evidence>
<accession>A0A6P3WAJ5</accession>
<dbReference type="PANTHER" id="PTHR16234:SF5">
    <property type="entry name" value="AFG2-INTERACTING RIBOSOME MATURATION FACTOR"/>
    <property type="match status" value="1"/>
</dbReference>